<dbReference type="RefSeq" id="XP_031574093.1">
    <property type="nucleotide sequence ID" value="XM_031718233.1"/>
</dbReference>
<feature type="transmembrane region" description="Helical" evidence="6">
    <location>
        <begin position="146"/>
        <end position="169"/>
    </location>
</feature>
<comment type="similarity">
    <text evidence="2">Belongs to the MS4A family.</text>
</comment>
<dbReference type="FunCoup" id="A0A6P8J8I0">
    <property type="interactions" value="587"/>
</dbReference>
<dbReference type="Pfam" id="PF04103">
    <property type="entry name" value="CD20"/>
    <property type="match status" value="1"/>
</dbReference>
<protein>
    <submittedName>
        <fullName evidence="8">Uncharacterized protein LOC116307907</fullName>
    </submittedName>
</protein>
<keyword evidence="7" id="KW-1185">Reference proteome</keyword>
<dbReference type="OrthoDB" id="5970442at2759"/>
<dbReference type="Proteomes" id="UP000515163">
    <property type="component" value="Unplaced"/>
</dbReference>
<organism evidence="7 8">
    <name type="scientific">Actinia tenebrosa</name>
    <name type="common">Australian red waratah sea anemone</name>
    <dbReference type="NCBI Taxonomy" id="6105"/>
    <lineage>
        <taxon>Eukaryota</taxon>
        <taxon>Metazoa</taxon>
        <taxon>Cnidaria</taxon>
        <taxon>Anthozoa</taxon>
        <taxon>Hexacorallia</taxon>
        <taxon>Actiniaria</taxon>
        <taxon>Actiniidae</taxon>
        <taxon>Actinia</taxon>
    </lineage>
</organism>
<evidence type="ECO:0000313" key="7">
    <source>
        <dbReference type="Proteomes" id="UP000515163"/>
    </source>
</evidence>
<dbReference type="AlphaFoldDB" id="A0A6P8J8I0"/>
<dbReference type="InterPro" id="IPR007237">
    <property type="entry name" value="CD20-like"/>
</dbReference>
<evidence type="ECO:0000256" key="6">
    <source>
        <dbReference type="SAM" id="Phobius"/>
    </source>
</evidence>
<feature type="transmembrane region" description="Helical" evidence="6">
    <location>
        <begin position="39"/>
        <end position="59"/>
    </location>
</feature>
<evidence type="ECO:0000313" key="8">
    <source>
        <dbReference type="RefSeq" id="XP_031574093.1"/>
    </source>
</evidence>
<name>A0A6P8J8I0_ACTTE</name>
<feature type="transmembrane region" description="Helical" evidence="6">
    <location>
        <begin position="71"/>
        <end position="100"/>
    </location>
</feature>
<comment type="subcellular location">
    <subcellularLocation>
        <location evidence="1">Membrane</location>
        <topology evidence="1">Multi-pass membrane protein</topology>
    </subcellularLocation>
</comment>
<evidence type="ECO:0000256" key="2">
    <source>
        <dbReference type="ARBA" id="ARBA00009565"/>
    </source>
</evidence>
<dbReference type="GO" id="GO:0016020">
    <property type="term" value="C:membrane"/>
    <property type="evidence" value="ECO:0007669"/>
    <property type="project" value="UniProtKB-SubCell"/>
</dbReference>
<dbReference type="PANTHER" id="PTHR23320">
    <property type="entry name" value="MEMBRANE-SPANNING 4-DOMAINS SUBFAMILY A MS4A -RELATED"/>
    <property type="match status" value="1"/>
</dbReference>
<evidence type="ECO:0000256" key="1">
    <source>
        <dbReference type="ARBA" id="ARBA00004141"/>
    </source>
</evidence>
<gene>
    <name evidence="8" type="primary">LOC116307907</name>
</gene>
<reference evidence="8" key="1">
    <citation type="submission" date="2025-08" db="UniProtKB">
        <authorList>
            <consortium name="RefSeq"/>
        </authorList>
    </citation>
    <scope>IDENTIFICATION</scope>
    <source>
        <tissue evidence="8">Tentacle</tissue>
    </source>
</reference>
<keyword evidence="3 6" id="KW-0812">Transmembrane</keyword>
<sequence>MVYHPKSLRLLGIGQMIIGSAMFIFGVLNIAFVPYWNSYVACGIWVGIWVCLTGMFGYFGAKSNDNPNNCLIGLMIGFAITSIVLACTMLIIQSVALAAFSARLRCPKDQSERSTPNYWEYDECEEYSSQYHRRSFLSYFTAQKGVAIGTVLLILALVELFVGFISSIYGCISCTCCPQTPNQPVNQLAYIQQPDGSLILIRVGGSIPPGATLQTPGAQPGQVVPCVQPQQGYAASAQEYSVQGYQGDPGRGSGGTQMKPE</sequence>
<dbReference type="InterPro" id="IPR030417">
    <property type="entry name" value="MS4A"/>
</dbReference>
<evidence type="ECO:0000256" key="5">
    <source>
        <dbReference type="ARBA" id="ARBA00023136"/>
    </source>
</evidence>
<feature type="transmembrane region" description="Helical" evidence="6">
    <location>
        <begin position="12"/>
        <end position="32"/>
    </location>
</feature>
<keyword evidence="5 6" id="KW-0472">Membrane</keyword>
<accession>A0A6P8J8I0</accession>
<evidence type="ECO:0000256" key="4">
    <source>
        <dbReference type="ARBA" id="ARBA00022989"/>
    </source>
</evidence>
<dbReference type="PANTHER" id="PTHR23320:SF165">
    <property type="entry name" value="MARVEL DOMAIN-CONTAINING PROTEIN"/>
    <property type="match status" value="1"/>
</dbReference>
<evidence type="ECO:0000256" key="3">
    <source>
        <dbReference type="ARBA" id="ARBA00022692"/>
    </source>
</evidence>
<proteinExistence type="inferred from homology"/>
<dbReference type="GeneID" id="116307907"/>
<dbReference type="KEGG" id="aten:116307907"/>
<keyword evidence="4 6" id="KW-1133">Transmembrane helix</keyword>
<dbReference type="InParanoid" id="A0A6P8J8I0"/>